<dbReference type="Proteomes" id="UP001608902">
    <property type="component" value="Unassembled WGS sequence"/>
</dbReference>
<name>A0ABD6EZS6_9BILA</name>
<gene>
    <name evidence="2" type="ORF">AB6A40_008564</name>
</gene>
<feature type="compositionally biased region" description="Basic and acidic residues" evidence="1">
    <location>
        <begin position="58"/>
        <end position="68"/>
    </location>
</feature>
<proteinExistence type="predicted"/>
<dbReference type="AlphaFoldDB" id="A0ABD6EZS6"/>
<evidence type="ECO:0000313" key="2">
    <source>
        <dbReference type="EMBL" id="MFH4981855.1"/>
    </source>
</evidence>
<feature type="region of interest" description="Disordered" evidence="1">
    <location>
        <begin position="37"/>
        <end position="82"/>
    </location>
</feature>
<keyword evidence="3" id="KW-1185">Reference proteome</keyword>
<feature type="compositionally biased region" description="Low complexity" evidence="1">
    <location>
        <begin position="45"/>
        <end position="57"/>
    </location>
</feature>
<evidence type="ECO:0000256" key="1">
    <source>
        <dbReference type="SAM" id="MobiDB-lite"/>
    </source>
</evidence>
<organism evidence="2 3">
    <name type="scientific">Gnathostoma spinigerum</name>
    <dbReference type="NCBI Taxonomy" id="75299"/>
    <lineage>
        <taxon>Eukaryota</taxon>
        <taxon>Metazoa</taxon>
        <taxon>Ecdysozoa</taxon>
        <taxon>Nematoda</taxon>
        <taxon>Chromadorea</taxon>
        <taxon>Rhabditida</taxon>
        <taxon>Spirurina</taxon>
        <taxon>Gnathostomatomorpha</taxon>
        <taxon>Gnathostomatoidea</taxon>
        <taxon>Gnathostomatidae</taxon>
        <taxon>Gnathostoma</taxon>
    </lineage>
</organism>
<accession>A0ABD6EZS6</accession>
<evidence type="ECO:0000313" key="3">
    <source>
        <dbReference type="Proteomes" id="UP001608902"/>
    </source>
</evidence>
<protein>
    <submittedName>
        <fullName evidence="2">Uncharacterized protein</fullName>
    </submittedName>
</protein>
<reference evidence="2 3" key="1">
    <citation type="submission" date="2024-08" db="EMBL/GenBank/DDBJ databases">
        <title>Gnathostoma spinigerum genome.</title>
        <authorList>
            <person name="Gonzalez-Bertolin B."/>
            <person name="Monzon S."/>
            <person name="Zaballos A."/>
            <person name="Jimenez P."/>
            <person name="Dekumyoy P."/>
            <person name="Varona S."/>
            <person name="Cuesta I."/>
            <person name="Sumanam S."/>
            <person name="Adisakwattana P."/>
            <person name="Gasser R.B."/>
            <person name="Hernandez-Gonzalez A."/>
            <person name="Young N.D."/>
            <person name="Perteguer M.J."/>
        </authorList>
    </citation>
    <scope>NUCLEOTIDE SEQUENCE [LARGE SCALE GENOMIC DNA]</scope>
    <source>
        <strain evidence="2">AL3</strain>
        <tissue evidence="2">Liver</tissue>
    </source>
</reference>
<comment type="caution">
    <text evidence="2">The sequence shown here is derived from an EMBL/GenBank/DDBJ whole genome shotgun (WGS) entry which is preliminary data.</text>
</comment>
<sequence length="82" mass="9172">MAPPHPQLRRVVTYRRTTNKPIFKTFSLDETGTEISKANATFSATPKQTPTDQQQKSPPEKHNLEARPAESPPTNAKESVDK</sequence>
<feature type="compositionally biased region" description="Polar residues" evidence="1">
    <location>
        <begin position="72"/>
        <end position="82"/>
    </location>
</feature>
<dbReference type="EMBL" id="JBGFUD010008011">
    <property type="protein sequence ID" value="MFH4981855.1"/>
    <property type="molecule type" value="Genomic_DNA"/>
</dbReference>